<protein>
    <recommendedName>
        <fullName evidence="2">ADP-ribosyl cyclase/cyclic ADP-ribose hydrolase</fullName>
        <ecNumber evidence="2">3.2.2.6</ecNumber>
    </recommendedName>
</protein>
<dbReference type="GO" id="GO:0030890">
    <property type="term" value="P:positive regulation of B cell proliferation"/>
    <property type="evidence" value="ECO:0007669"/>
    <property type="project" value="TreeGrafter"/>
</dbReference>
<dbReference type="PANTHER" id="PTHR10912:SF9">
    <property type="entry name" value="ADP-RIBOSYL CYCLASE_CYCLIC ADP-RIBOSE HYDROLASE"/>
    <property type="match status" value="1"/>
</dbReference>
<dbReference type="SUPFAM" id="SSF52309">
    <property type="entry name" value="N-(deoxy)ribosyltransferase-like"/>
    <property type="match status" value="1"/>
</dbReference>
<proteinExistence type="inferred from homology"/>
<dbReference type="PANTHER" id="PTHR10912">
    <property type="entry name" value="ADP-RIBOSYL CYCLASE"/>
    <property type="match status" value="1"/>
</dbReference>
<evidence type="ECO:0000313" key="8">
    <source>
        <dbReference type="Ensembl" id="ENSDLAP00005033799.2"/>
    </source>
</evidence>
<dbReference type="AlphaFoldDB" id="A0A8C4GX40"/>
<reference evidence="8" key="2">
    <citation type="submission" date="2025-09" db="UniProtKB">
        <authorList>
            <consortium name="Ensembl"/>
        </authorList>
    </citation>
    <scope>IDENTIFICATION</scope>
</reference>
<keyword evidence="6" id="KW-1015">Disulfide bond</keyword>
<dbReference type="GO" id="GO:0061809">
    <property type="term" value="F:NAD+ nucleosidase activity, cyclic ADP-ribose generating"/>
    <property type="evidence" value="ECO:0007669"/>
    <property type="project" value="UniProtKB-EC"/>
</dbReference>
<dbReference type="Pfam" id="PF02267">
    <property type="entry name" value="Rib_hydrolayse"/>
    <property type="match status" value="1"/>
</dbReference>
<evidence type="ECO:0000256" key="3">
    <source>
        <dbReference type="ARBA" id="ARBA00022679"/>
    </source>
</evidence>
<dbReference type="GO" id="GO:0016740">
    <property type="term" value="F:transferase activity"/>
    <property type="evidence" value="ECO:0007669"/>
    <property type="project" value="UniProtKB-KW"/>
</dbReference>
<sequence length="336" mass="38380">MAKRLQSLWMTLLLVSVTMMLLQPQEVEGTGRWWWKWLCCLHRAEEPQPTEVIDLKKEVMTKCQEFLGNDNTDRCNEFWDRFTGAFVNKAPQTVTPEAYNDLIKEHPIPKEKDKVLLWSKTKHMVTFLSKLTEKHFFHIGDTIFGIMDEAVWCGKNNNKDVLTSGCPEYMDGVEPVGSYWKRVSQAFAEAAEGTVTVLLSGAVDTPFDTNSIFAVDELPKLDPKKVTLRVILINTESQRKTCDDKSLKDLEKKWGHPEKYHCRHTLECPTANGCQKKFHQVGLYFHTTLPTLYTHTSTCLCCSSMFTLLSNWESTTLTPPAPSNDHTSGHIQIYVG</sequence>
<feature type="chain" id="PRO_5035836441" description="ADP-ribosyl cyclase/cyclic ADP-ribose hydrolase" evidence="7">
    <location>
        <begin position="30"/>
        <end position="336"/>
    </location>
</feature>
<organism evidence="8 9">
    <name type="scientific">Dicentrarchus labrax</name>
    <name type="common">European seabass</name>
    <name type="synonym">Morone labrax</name>
    <dbReference type="NCBI Taxonomy" id="13489"/>
    <lineage>
        <taxon>Eukaryota</taxon>
        <taxon>Metazoa</taxon>
        <taxon>Chordata</taxon>
        <taxon>Craniata</taxon>
        <taxon>Vertebrata</taxon>
        <taxon>Euteleostomi</taxon>
        <taxon>Actinopterygii</taxon>
        <taxon>Neopterygii</taxon>
        <taxon>Teleostei</taxon>
        <taxon>Neoteleostei</taxon>
        <taxon>Acanthomorphata</taxon>
        <taxon>Eupercaria</taxon>
        <taxon>Moronidae</taxon>
        <taxon>Dicentrarchus</taxon>
    </lineage>
</organism>
<comment type="similarity">
    <text evidence="1">Belongs to the ADP-ribosyl cyclase family.</text>
</comment>
<dbReference type="GeneTree" id="ENSGT00390000017291"/>
<evidence type="ECO:0000256" key="6">
    <source>
        <dbReference type="ARBA" id="ARBA00023157"/>
    </source>
</evidence>
<dbReference type="GO" id="GO:0005886">
    <property type="term" value="C:plasma membrane"/>
    <property type="evidence" value="ECO:0007669"/>
    <property type="project" value="TreeGrafter"/>
</dbReference>
<reference evidence="8" key="1">
    <citation type="submission" date="2025-08" db="UniProtKB">
        <authorList>
            <consortium name="Ensembl"/>
        </authorList>
    </citation>
    <scope>IDENTIFICATION</scope>
</reference>
<evidence type="ECO:0000256" key="5">
    <source>
        <dbReference type="ARBA" id="ARBA00023027"/>
    </source>
</evidence>
<keyword evidence="9" id="KW-1185">Reference proteome</keyword>
<keyword evidence="3" id="KW-0808">Transferase</keyword>
<dbReference type="Ensembl" id="ENSDLAT00005036082.2">
    <property type="protein sequence ID" value="ENSDLAP00005033799.2"/>
    <property type="gene ID" value="ENSDLAG00005015137.2"/>
</dbReference>
<name>A0A8C4GX40_DICLA</name>
<dbReference type="GO" id="GO:0016849">
    <property type="term" value="F:phosphorus-oxygen lyase activity"/>
    <property type="evidence" value="ECO:0007669"/>
    <property type="project" value="TreeGrafter"/>
</dbReference>
<accession>A0A8C4GX40</accession>
<keyword evidence="4" id="KW-0378">Hydrolase</keyword>
<keyword evidence="7" id="KW-0732">Signal</keyword>
<evidence type="ECO:0000256" key="2">
    <source>
        <dbReference type="ARBA" id="ARBA00011982"/>
    </source>
</evidence>
<evidence type="ECO:0000256" key="4">
    <source>
        <dbReference type="ARBA" id="ARBA00022801"/>
    </source>
</evidence>
<dbReference type="InterPro" id="IPR003193">
    <property type="entry name" value="ADP-ribosyl_cyclase"/>
</dbReference>
<dbReference type="Gene3D" id="3.40.50.720">
    <property type="entry name" value="NAD(P)-binding Rossmann-like Domain"/>
    <property type="match status" value="1"/>
</dbReference>
<feature type="signal peptide" evidence="7">
    <location>
        <begin position="1"/>
        <end position="29"/>
    </location>
</feature>
<keyword evidence="5" id="KW-0520">NAD</keyword>
<evidence type="ECO:0000256" key="7">
    <source>
        <dbReference type="SAM" id="SignalP"/>
    </source>
</evidence>
<dbReference type="EC" id="3.2.2.6" evidence="2"/>
<evidence type="ECO:0000313" key="9">
    <source>
        <dbReference type="Proteomes" id="UP000694389"/>
    </source>
</evidence>
<evidence type="ECO:0000256" key="1">
    <source>
        <dbReference type="ARBA" id="ARBA00005406"/>
    </source>
</evidence>
<dbReference type="Gene3D" id="1.20.82.10">
    <property type="entry name" value="ADP Ribosyl Cyclase, Chain A, domain 1"/>
    <property type="match status" value="1"/>
</dbReference>
<dbReference type="Proteomes" id="UP000694389">
    <property type="component" value="Unassembled WGS sequence"/>
</dbReference>